<dbReference type="PIRSF" id="PIRSF036979">
    <property type="entry name" value="Arginase"/>
    <property type="match status" value="1"/>
</dbReference>
<protein>
    <submittedName>
        <fullName evidence="4">Agmatinase</fullName>
        <ecNumber evidence="4">3.5.3.11</ecNumber>
    </submittedName>
</protein>
<dbReference type="Pfam" id="PF00491">
    <property type="entry name" value="Arginase"/>
    <property type="match status" value="1"/>
</dbReference>
<accession>A0ABS4ITL1</accession>
<dbReference type="PANTHER" id="PTHR11358:SF26">
    <property type="entry name" value="GUANIDINO ACID HYDROLASE, MITOCHONDRIAL"/>
    <property type="match status" value="1"/>
</dbReference>
<dbReference type="SUPFAM" id="SSF52768">
    <property type="entry name" value="Arginase/deacetylase"/>
    <property type="match status" value="1"/>
</dbReference>
<dbReference type="PANTHER" id="PTHR11358">
    <property type="entry name" value="ARGINASE/AGMATINASE"/>
    <property type="match status" value="1"/>
</dbReference>
<sequence>MKKINMPITGICSFAKYPICTDFENLEADMAILGIPYDTGVGYLTGTRLGPRRVREVSTHYSRGDAGFYDPERDEVFLAAPWKIVDCGDADVIHGNIEQSFDAIEWAVRQIVEKGTIPVVIGGDHSISIPVARALDSLGPVTVVQFDAHLDWSDAPGGQRLGNGSPMRRMSEMSHIKEMAQIGLRGLGSSRKEDFDAAKEYGSVLISAREAKELGVEKVMEKIPQRERYYVTIDIDAFDISIATGTGSPSPGGFSFDELNSMLEALAQKGDIVCFDFVEVAPQYDPAGQTTRVAAMTILNFMGHILKRKENMQNK</sequence>
<evidence type="ECO:0000313" key="4">
    <source>
        <dbReference type="EMBL" id="MBP1990460.1"/>
    </source>
</evidence>
<evidence type="ECO:0000256" key="1">
    <source>
        <dbReference type="ARBA" id="ARBA00009227"/>
    </source>
</evidence>
<keyword evidence="2" id="KW-0479">Metal-binding</keyword>
<evidence type="ECO:0000313" key="5">
    <source>
        <dbReference type="Proteomes" id="UP001519287"/>
    </source>
</evidence>
<organism evidence="4 5">
    <name type="scientific">Paenibacillus eucommiae</name>
    <dbReference type="NCBI Taxonomy" id="1355755"/>
    <lineage>
        <taxon>Bacteria</taxon>
        <taxon>Bacillati</taxon>
        <taxon>Bacillota</taxon>
        <taxon>Bacilli</taxon>
        <taxon>Bacillales</taxon>
        <taxon>Paenibacillaceae</taxon>
        <taxon>Paenibacillus</taxon>
    </lineage>
</organism>
<dbReference type="InterPro" id="IPR023696">
    <property type="entry name" value="Ureohydrolase_dom_sf"/>
</dbReference>
<comment type="similarity">
    <text evidence="1">Belongs to the arginase family. Agmatinase subfamily.</text>
</comment>
<dbReference type="InterPro" id="IPR006035">
    <property type="entry name" value="Ureohydrolase"/>
</dbReference>
<dbReference type="EC" id="3.5.3.11" evidence="4"/>
<dbReference type="NCBIfam" id="TIGR01230">
    <property type="entry name" value="agmatinase"/>
    <property type="match status" value="1"/>
</dbReference>
<dbReference type="EMBL" id="JAGGLB010000005">
    <property type="protein sequence ID" value="MBP1990460.1"/>
    <property type="molecule type" value="Genomic_DNA"/>
</dbReference>
<gene>
    <name evidence="4" type="ORF">J2Z66_002066</name>
</gene>
<dbReference type="GO" id="GO:0008783">
    <property type="term" value="F:agmatinase activity"/>
    <property type="evidence" value="ECO:0007669"/>
    <property type="project" value="UniProtKB-EC"/>
</dbReference>
<dbReference type="InterPro" id="IPR005925">
    <property type="entry name" value="Agmatinase-rel"/>
</dbReference>
<dbReference type="PROSITE" id="PS51409">
    <property type="entry name" value="ARGINASE_2"/>
    <property type="match status" value="1"/>
</dbReference>
<keyword evidence="3 4" id="KW-0378">Hydrolase</keyword>
<dbReference type="Proteomes" id="UP001519287">
    <property type="component" value="Unassembled WGS sequence"/>
</dbReference>
<evidence type="ECO:0000256" key="3">
    <source>
        <dbReference type="ARBA" id="ARBA00022801"/>
    </source>
</evidence>
<evidence type="ECO:0000256" key="2">
    <source>
        <dbReference type="ARBA" id="ARBA00022723"/>
    </source>
</evidence>
<dbReference type="CDD" id="cd11589">
    <property type="entry name" value="Agmatinase_like_1"/>
    <property type="match status" value="1"/>
</dbReference>
<reference evidence="4 5" key="1">
    <citation type="submission" date="2021-03" db="EMBL/GenBank/DDBJ databases">
        <title>Genomic Encyclopedia of Type Strains, Phase IV (KMG-IV): sequencing the most valuable type-strain genomes for metagenomic binning, comparative biology and taxonomic classification.</title>
        <authorList>
            <person name="Goeker M."/>
        </authorList>
    </citation>
    <scope>NUCLEOTIDE SEQUENCE [LARGE SCALE GENOMIC DNA]</scope>
    <source>
        <strain evidence="4 5">DSM 26048</strain>
    </source>
</reference>
<proteinExistence type="inferred from homology"/>
<keyword evidence="5" id="KW-1185">Reference proteome</keyword>
<dbReference type="Gene3D" id="3.40.800.10">
    <property type="entry name" value="Ureohydrolase domain"/>
    <property type="match status" value="1"/>
</dbReference>
<dbReference type="RefSeq" id="WP_209971238.1">
    <property type="nucleotide sequence ID" value="NZ_JAGGLB010000005.1"/>
</dbReference>
<name>A0ABS4ITL1_9BACL</name>
<comment type="caution">
    <text evidence="4">The sequence shown here is derived from an EMBL/GenBank/DDBJ whole genome shotgun (WGS) entry which is preliminary data.</text>
</comment>